<sequence>MSIHFGTSSVKKGKFTGTIGYKRQEFRIIRHNENKNVVLIMARGPCHIIGVNPFLRVITECFVCSNLLSRFSVHFQVICWKIDNLSQKSGIWRQQNSNLSTNGAPKCSPFLSLLASATRGFYFYHPKCIKTVHKNVKQQMITRR</sequence>
<protein>
    <submittedName>
        <fullName evidence="1">Uncharacterized protein</fullName>
    </submittedName>
</protein>
<dbReference type="EMBL" id="JYDJ01000996">
    <property type="protein sequence ID" value="KRX32910.1"/>
    <property type="molecule type" value="Genomic_DNA"/>
</dbReference>
<keyword evidence="2" id="KW-1185">Reference proteome</keyword>
<evidence type="ECO:0000313" key="2">
    <source>
        <dbReference type="Proteomes" id="UP000055048"/>
    </source>
</evidence>
<comment type="caution">
    <text evidence="1">The sequence shown here is derived from an EMBL/GenBank/DDBJ whole genome shotgun (WGS) entry which is preliminary data.</text>
</comment>
<gene>
    <name evidence="1" type="ORF">T05_3348</name>
</gene>
<evidence type="ECO:0000313" key="1">
    <source>
        <dbReference type="EMBL" id="KRX32910.1"/>
    </source>
</evidence>
<dbReference type="Proteomes" id="UP000055048">
    <property type="component" value="Unassembled WGS sequence"/>
</dbReference>
<name>A0A0V0T1Q2_9BILA</name>
<reference evidence="1 2" key="1">
    <citation type="submission" date="2015-01" db="EMBL/GenBank/DDBJ databases">
        <title>Evolution of Trichinella species and genotypes.</title>
        <authorList>
            <person name="Korhonen P.K."/>
            <person name="Edoardo P."/>
            <person name="Giuseppe L.R."/>
            <person name="Gasser R.B."/>
        </authorList>
    </citation>
    <scope>NUCLEOTIDE SEQUENCE [LARGE SCALE GENOMIC DNA]</scope>
    <source>
        <strain evidence="1">ISS417</strain>
    </source>
</reference>
<organism evidence="1 2">
    <name type="scientific">Trichinella murrelli</name>
    <dbReference type="NCBI Taxonomy" id="144512"/>
    <lineage>
        <taxon>Eukaryota</taxon>
        <taxon>Metazoa</taxon>
        <taxon>Ecdysozoa</taxon>
        <taxon>Nematoda</taxon>
        <taxon>Enoplea</taxon>
        <taxon>Dorylaimia</taxon>
        <taxon>Trichinellida</taxon>
        <taxon>Trichinellidae</taxon>
        <taxon>Trichinella</taxon>
    </lineage>
</organism>
<dbReference type="AlphaFoldDB" id="A0A0V0T1Q2"/>
<proteinExistence type="predicted"/>
<accession>A0A0V0T1Q2</accession>